<dbReference type="GO" id="GO:0006260">
    <property type="term" value="P:DNA replication"/>
    <property type="evidence" value="ECO:0007669"/>
    <property type="project" value="TreeGrafter"/>
</dbReference>
<keyword evidence="3" id="KW-1185">Reference proteome</keyword>
<reference evidence="2 3" key="1">
    <citation type="submission" date="2016-09" db="EMBL/GenBank/DDBJ databases">
        <title>Genome sequence of Eubacterium angustum.</title>
        <authorList>
            <person name="Poehlein A."/>
            <person name="Daniel R."/>
        </authorList>
    </citation>
    <scope>NUCLEOTIDE SEQUENCE [LARGE SCALE GENOMIC DNA]</scope>
    <source>
        <strain evidence="2 3">DSM 1989</strain>
    </source>
</reference>
<dbReference type="Pfam" id="PF00308">
    <property type="entry name" value="Bac_DnaA"/>
    <property type="match status" value="1"/>
</dbReference>
<evidence type="ECO:0000259" key="1">
    <source>
        <dbReference type="SMART" id="SM00382"/>
    </source>
</evidence>
<proteinExistence type="predicted"/>
<evidence type="ECO:0000313" key="3">
    <source>
        <dbReference type="Proteomes" id="UP000180254"/>
    </source>
</evidence>
<organism evidence="2 3">
    <name type="scientific">Andreesenia angusta</name>
    <dbReference type="NCBI Taxonomy" id="39480"/>
    <lineage>
        <taxon>Bacteria</taxon>
        <taxon>Bacillati</taxon>
        <taxon>Bacillota</taxon>
        <taxon>Tissierellia</taxon>
        <taxon>Tissierellales</taxon>
        <taxon>Gottschalkiaceae</taxon>
        <taxon>Andreesenia</taxon>
    </lineage>
</organism>
<dbReference type="OrthoDB" id="9776217at2"/>
<dbReference type="SMART" id="SM00382">
    <property type="entry name" value="AAA"/>
    <property type="match status" value="1"/>
</dbReference>
<dbReference type="CDD" id="cd00009">
    <property type="entry name" value="AAA"/>
    <property type="match status" value="1"/>
</dbReference>
<dbReference type="SUPFAM" id="SSF52540">
    <property type="entry name" value="P-loop containing nucleoside triphosphate hydrolases"/>
    <property type="match status" value="1"/>
</dbReference>
<comment type="caution">
    <text evidence="2">The sequence shown here is derived from an EMBL/GenBank/DDBJ whole genome shotgun (WGS) entry which is preliminary data.</text>
</comment>
<sequence>MNSKLNEILREYGRKRDRAVAEQKRRLELIYAKVPRVKEIDSEIAKTGVTIAKSLLNDPDSYEENLAKVKAHMSKLKSEKAFLLTENNISLDQLEVSYECSACSDTGYLKNGSKCSCLKQRLIRESYKMSNLDKKLNSENFQTFDIDIFSNENFDGEALTPRENMMELVNTAEVFCINFDKDNGENLLFYGTTGLGKTFLCNCIAKSLLDKGKVVIYQTAFKIMEIVEAHRFKREEGSVFSREDYNMLFEADLLIIDDLGTELSNSFTITEFFNIINSRLLSGKKTVISTNLSPRDISNIYTDRVFSRLFSQFNMLKFFGPDLRWEKKRNRGS</sequence>
<dbReference type="RefSeq" id="WP_071064056.1">
    <property type="nucleotide sequence ID" value="NZ_MKIE01000009.1"/>
</dbReference>
<dbReference type="NCBIfam" id="NF005304">
    <property type="entry name" value="PRK06835.1"/>
    <property type="match status" value="1"/>
</dbReference>
<feature type="domain" description="AAA+ ATPase" evidence="1">
    <location>
        <begin position="183"/>
        <end position="319"/>
    </location>
</feature>
<dbReference type="STRING" id="39480.EUAN_19520"/>
<dbReference type="AlphaFoldDB" id="A0A1S1V4W2"/>
<dbReference type="InterPro" id="IPR013317">
    <property type="entry name" value="DnaA_dom"/>
</dbReference>
<dbReference type="PANTHER" id="PTHR30050:SF4">
    <property type="entry name" value="ATP-BINDING PROTEIN RV3427C IN INSERTION SEQUENCE-RELATED"/>
    <property type="match status" value="1"/>
</dbReference>
<dbReference type="EMBL" id="MKIE01000009">
    <property type="protein sequence ID" value="OHW61632.1"/>
    <property type="molecule type" value="Genomic_DNA"/>
</dbReference>
<dbReference type="Gene3D" id="3.40.50.300">
    <property type="entry name" value="P-loop containing nucleotide triphosphate hydrolases"/>
    <property type="match status" value="1"/>
</dbReference>
<accession>A0A1S1V4W2</accession>
<dbReference type="PANTHER" id="PTHR30050">
    <property type="entry name" value="CHROMOSOMAL REPLICATION INITIATOR PROTEIN DNAA"/>
    <property type="match status" value="1"/>
</dbReference>
<evidence type="ECO:0000313" key="2">
    <source>
        <dbReference type="EMBL" id="OHW61632.1"/>
    </source>
</evidence>
<gene>
    <name evidence="2" type="primary">dnaA_1</name>
    <name evidence="2" type="ORF">EUAN_19520</name>
</gene>
<dbReference type="InterPro" id="IPR027417">
    <property type="entry name" value="P-loop_NTPase"/>
</dbReference>
<dbReference type="InterPro" id="IPR003593">
    <property type="entry name" value="AAA+_ATPase"/>
</dbReference>
<name>A0A1S1V4W2_9FIRM</name>
<protein>
    <submittedName>
        <fullName evidence="2">Chromosomal replication initiator protein DnaA</fullName>
    </submittedName>
</protein>
<dbReference type="Proteomes" id="UP000180254">
    <property type="component" value="Unassembled WGS sequence"/>
</dbReference>